<gene>
    <name evidence="2" type="ORF">COX00_04595</name>
</gene>
<comment type="caution">
    <text evidence="2">The sequence shown here is derived from an EMBL/GenBank/DDBJ whole genome shotgun (WGS) entry which is preliminary data.</text>
</comment>
<dbReference type="AlphaFoldDB" id="A0A2H0BR74"/>
<protein>
    <submittedName>
        <fullName evidence="2">Uncharacterized protein</fullName>
    </submittedName>
</protein>
<proteinExistence type="predicted"/>
<dbReference type="EMBL" id="PCSZ01000078">
    <property type="protein sequence ID" value="PIP60175.1"/>
    <property type="molecule type" value="Genomic_DNA"/>
</dbReference>
<organism evidence="2 3">
    <name type="scientific">Candidatus Uhrbacteria bacterium CG22_combo_CG10-13_8_21_14_all_47_17</name>
    <dbReference type="NCBI Taxonomy" id="1975041"/>
    <lineage>
        <taxon>Bacteria</taxon>
        <taxon>Candidatus Uhriibacteriota</taxon>
    </lineage>
</organism>
<dbReference type="Proteomes" id="UP000231581">
    <property type="component" value="Unassembled WGS sequence"/>
</dbReference>
<evidence type="ECO:0000313" key="3">
    <source>
        <dbReference type="Proteomes" id="UP000231581"/>
    </source>
</evidence>
<sequence length="65" mass="7441">MNLQSRLISAILERDAVRTFDLLKQIDKILTRALLGTFSDRPDASVPQVRQEIQDSLTSLNTDRR</sequence>
<evidence type="ECO:0000313" key="2">
    <source>
        <dbReference type="EMBL" id="PIP60175.1"/>
    </source>
</evidence>
<accession>A0A2H0BR74</accession>
<feature type="region of interest" description="Disordered" evidence="1">
    <location>
        <begin position="41"/>
        <end position="65"/>
    </location>
</feature>
<evidence type="ECO:0000256" key="1">
    <source>
        <dbReference type="SAM" id="MobiDB-lite"/>
    </source>
</evidence>
<feature type="compositionally biased region" description="Polar residues" evidence="1">
    <location>
        <begin position="54"/>
        <end position="65"/>
    </location>
</feature>
<reference evidence="2 3" key="1">
    <citation type="submission" date="2017-09" db="EMBL/GenBank/DDBJ databases">
        <title>Depth-based differentiation of microbial function through sediment-hosted aquifers and enrichment of novel symbionts in the deep terrestrial subsurface.</title>
        <authorList>
            <person name="Probst A.J."/>
            <person name="Ladd B."/>
            <person name="Jarett J.K."/>
            <person name="Geller-Mcgrath D.E."/>
            <person name="Sieber C.M."/>
            <person name="Emerson J.B."/>
            <person name="Anantharaman K."/>
            <person name="Thomas B.C."/>
            <person name="Malmstrom R."/>
            <person name="Stieglmeier M."/>
            <person name="Klingl A."/>
            <person name="Woyke T."/>
            <person name="Ryan C.M."/>
            <person name="Banfield J.F."/>
        </authorList>
    </citation>
    <scope>NUCLEOTIDE SEQUENCE [LARGE SCALE GENOMIC DNA]</scope>
    <source>
        <strain evidence="2">CG22_combo_CG10-13_8_21_14_all_47_17</strain>
    </source>
</reference>
<name>A0A2H0BR74_9BACT</name>